<dbReference type="PANTHER" id="PTHR24365:SF541">
    <property type="entry name" value="PROTEIN TOLL-RELATED"/>
    <property type="match status" value="1"/>
</dbReference>
<evidence type="ECO:0000256" key="7">
    <source>
        <dbReference type="ARBA" id="ARBA00023136"/>
    </source>
</evidence>
<dbReference type="OrthoDB" id="1421090at2759"/>
<keyword evidence="8" id="KW-0675">Receptor</keyword>
<keyword evidence="13" id="KW-1185">Reference proteome</keyword>
<feature type="domain" description="TIR" evidence="11">
    <location>
        <begin position="239"/>
        <end position="378"/>
    </location>
</feature>
<dbReference type="SUPFAM" id="SSF52200">
    <property type="entry name" value="Toll/Interleukin receptor TIR domain"/>
    <property type="match status" value="1"/>
</dbReference>
<dbReference type="InterPro" id="IPR000157">
    <property type="entry name" value="TIR_dom"/>
</dbReference>
<evidence type="ECO:0000256" key="10">
    <source>
        <dbReference type="SAM" id="Phobius"/>
    </source>
</evidence>
<dbReference type="SUPFAM" id="SSF52058">
    <property type="entry name" value="L domain-like"/>
    <property type="match status" value="1"/>
</dbReference>
<keyword evidence="7 10" id="KW-0472">Membrane</keyword>
<dbReference type="InterPro" id="IPR001611">
    <property type="entry name" value="Leu-rich_rpt"/>
</dbReference>
<dbReference type="InterPro" id="IPR000483">
    <property type="entry name" value="Cys-rich_flank_reg_C"/>
</dbReference>
<evidence type="ECO:0000313" key="12">
    <source>
        <dbReference type="EMBL" id="RUS80594.1"/>
    </source>
</evidence>
<evidence type="ECO:0000256" key="2">
    <source>
        <dbReference type="ARBA" id="ARBA00009634"/>
    </source>
</evidence>
<dbReference type="Pfam" id="PF01582">
    <property type="entry name" value="TIR"/>
    <property type="match status" value="1"/>
</dbReference>
<evidence type="ECO:0000256" key="9">
    <source>
        <dbReference type="SAM" id="MobiDB-lite"/>
    </source>
</evidence>
<comment type="subcellular location">
    <subcellularLocation>
        <location evidence="1">Membrane</location>
        <topology evidence="1">Single-pass membrane protein</topology>
    </subcellularLocation>
</comment>
<evidence type="ECO:0000256" key="5">
    <source>
        <dbReference type="ARBA" id="ARBA00022729"/>
    </source>
</evidence>
<evidence type="ECO:0000256" key="8">
    <source>
        <dbReference type="ARBA" id="ARBA00023170"/>
    </source>
</evidence>
<dbReference type="GO" id="GO:0005886">
    <property type="term" value="C:plasma membrane"/>
    <property type="evidence" value="ECO:0007669"/>
    <property type="project" value="TreeGrafter"/>
</dbReference>
<keyword evidence="4 10" id="KW-0812">Transmembrane</keyword>
<dbReference type="EMBL" id="RQTK01000383">
    <property type="protein sequence ID" value="RUS80594.1"/>
    <property type="molecule type" value="Genomic_DNA"/>
</dbReference>
<protein>
    <recommendedName>
        <fullName evidence="11">TIR domain-containing protein</fullName>
    </recommendedName>
</protein>
<dbReference type="PROSITE" id="PS51450">
    <property type="entry name" value="LRR"/>
    <property type="match status" value="1"/>
</dbReference>
<accession>A0A433TGD0</accession>
<dbReference type="PRINTS" id="PR01537">
    <property type="entry name" value="INTRLKN1R1F"/>
</dbReference>
<comment type="caution">
    <text evidence="12">The sequence shown here is derived from an EMBL/GenBank/DDBJ whole genome shotgun (WGS) entry which is preliminary data.</text>
</comment>
<evidence type="ECO:0000256" key="1">
    <source>
        <dbReference type="ARBA" id="ARBA00004167"/>
    </source>
</evidence>
<dbReference type="SMART" id="SM00082">
    <property type="entry name" value="LRRCT"/>
    <property type="match status" value="1"/>
</dbReference>
<proteinExistence type="inferred from homology"/>
<evidence type="ECO:0000256" key="6">
    <source>
        <dbReference type="ARBA" id="ARBA00022989"/>
    </source>
</evidence>
<dbReference type="Gene3D" id="3.80.10.10">
    <property type="entry name" value="Ribonuclease Inhibitor"/>
    <property type="match status" value="1"/>
</dbReference>
<sequence>DTRTSCQYSNLRIMDESMAQFTPLFHFEFLVQGANYPVLEVMNYSRIGMKELPRELSEWRRHFPRLKYLDLTHNHISSVSVKKFPTLAPTGRVTFDLRYNNITNINRDILTKWRKVEDFFVDIRNNPINCDCDMKDFLLSLKNPLEPYLQQYEYIREMRCVTPDNLAGTLLKSVNEESLQCMGVVSSNRTALIILGGTVFVLLLLMLVVIRYKVEIRILLYTRLHVRLPCDADASCNLKKYDAFVSYSNDDAVWVYEHLVKFLEGSETAPEKQFRLCLHQKDFVPGKTIVDNIVDCIEASRHTIIVLSPRFMKSHWAMEELRQAYRQSLVEKTRHLIVILLETVPKEDMDPLIARCCRTFTYLNANDSLFRDRLIFSLTTKDRYTRRRDRLAAKEQKRQEKLELESGQDNPAFTVQIPRPPDPVRGLSNISTTSTSVLADYL</sequence>
<dbReference type="InterPro" id="IPR035897">
    <property type="entry name" value="Toll_tir_struct_dom_sf"/>
</dbReference>
<keyword evidence="5" id="KW-0732">Signal</keyword>
<name>A0A433TGD0_ELYCH</name>
<dbReference type="InterPro" id="IPR032675">
    <property type="entry name" value="LRR_dom_sf"/>
</dbReference>
<dbReference type="GO" id="GO:0038023">
    <property type="term" value="F:signaling receptor activity"/>
    <property type="evidence" value="ECO:0007669"/>
    <property type="project" value="TreeGrafter"/>
</dbReference>
<comment type="similarity">
    <text evidence="2">Belongs to the Toll-like receptor family.</text>
</comment>
<dbReference type="Proteomes" id="UP000271974">
    <property type="component" value="Unassembled WGS sequence"/>
</dbReference>
<dbReference type="STRING" id="188477.A0A433TGD0"/>
<dbReference type="PROSITE" id="PS50104">
    <property type="entry name" value="TIR"/>
    <property type="match status" value="1"/>
</dbReference>
<evidence type="ECO:0000259" key="11">
    <source>
        <dbReference type="PROSITE" id="PS50104"/>
    </source>
</evidence>
<evidence type="ECO:0000256" key="3">
    <source>
        <dbReference type="ARBA" id="ARBA00022614"/>
    </source>
</evidence>
<feature type="compositionally biased region" description="Basic and acidic residues" evidence="9">
    <location>
        <begin position="390"/>
        <end position="404"/>
    </location>
</feature>
<keyword evidence="3" id="KW-0433">Leucine-rich repeat</keyword>
<gene>
    <name evidence="12" type="ORF">EGW08_011649</name>
</gene>
<evidence type="ECO:0000256" key="4">
    <source>
        <dbReference type="ARBA" id="ARBA00022692"/>
    </source>
</evidence>
<reference evidence="12 13" key="1">
    <citation type="submission" date="2019-01" db="EMBL/GenBank/DDBJ databases">
        <title>A draft genome assembly of the solar-powered sea slug Elysia chlorotica.</title>
        <authorList>
            <person name="Cai H."/>
            <person name="Li Q."/>
            <person name="Fang X."/>
            <person name="Li J."/>
            <person name="Curtis N.E."/>
            <person name="Altenburger A."/>
            <person name="Shibata T."/>
            <person name="Feng M."/>
            <person name="Maeda T."/>
            <person name="Schwartz J.A."/>
            <person name="Shigenobu S."/>
            <person name="Lundholm N."/>
            <person name="Nishiyama T."/>
            <person name="Yang H."/>
            <person name="Hasebe M."/>
            <person name="Li S."/>
            <person name="Pierce S.K."/>
            <person name="Wang J."/>
        </authorList>
    </citation>
    <scope>NUCLEOTIDE SEQUENCE [LARGE SCALE GENOMIC DNA]</scope>
    <source>
        <strain evidence="12">EC2010</strain>
        <tissue evidence="12">Whole organism of an adult</tissue>
    </source>
</reference>
<feature type="region of interest" description="Disordered" evidence="9">
    <location>
        <begin position="390"/>
        <end position="430"/>
    </location>
</feature>
<dbReference type="SMART" id="SM00255">
    <property type="entry name" value="TIR"/>
    <property type="match status" value="1"/>
</dbReference>
<dbReference type="GO" id="GO:0007165">
    <property type="term" value="P:signal transduction"/>
    <property type="evidence" value="ECO:0007669"/>
    <property type="project" value="InterPro"/>
</dbReference>
<organism evidence="12 13">
    <name type="scientific">Elysia chlorotica</name>
    <name type="common">Eastern emerald elysia</name>
    <name type="synonym">Sea slug</name>
    <dbReference type="NCBI Taxonomy" id="188477"/>
    <lineage>
        <taxon>Eukaryota</taxon>
        <taxon>Metazoa</taxon>
        <taxon>Spiralia</taxon>
        <taxon>Lophotrochozoa</taxon>
        <taxon>Mollusca</taxon>
        <taxon>Gastropoda</taxon>
        <taxon>Heterobranchia</taxon>
        <taxon>Euthyneura</taxon>
        <taxon>Panpulmonata</taxon>
        <taxon>Sacoglossa</taxon>
        <taxon>Placobranchoidea</taxon>
        <taxon>Plakobranchidae</taxon>
        <taxon>Elysia</taxon>
    </lineage>
</organism>
<dbReference type="Gene3D" id="3.40.50.10140">
    <property type="entry name" value="Toll/interleukin-1 receptor homology (TIR) domain"/>
    <property type="match status" value="1"/>
</dbReference>
<feature type="non-terminal residue" evidence="12">
    <location>
        <position position="1"/>
    </location>
</feature>
<evidence type="ECO:0000313" key="13">
    <source>
        <dbReference type="Proteomes" id="UP000271974"/>
    </source>
</evidence>
<keyword evidence="6 10" id="KW-1133">Transmembrane helix</keyword>
<feature type="transmembrane region" description="Helical" evidence="10">
    <location>
        <begin position="191"/>
        <end position="210"/>
    </location>
</feature>
<dbReference type="PANTHER" id="PTHR24365">
    <property type="entry name" value="TOLL-LIKE RECEPTOR"/>
    <property type="match status" value="1"/>
</dbReference>
<dbReference type="AlphaFoldDB" id="A0A433TGD0"/>